<feature type="non-terminal residue" evidence="3">
    <location>
        <position position="1"/>
    </location>
</feature>
<evidence type="ECO:0000259" key="2">
    <source>
        <dbReference type="PROSITE" id="PS50011"/>
    </source>
</evidence>
<dbReference type="InterPro" id="IPR011009">
    <property type="entry name" value="Kinase-like_dom_sf"/>
</dbReference>
<dbReference type="GO" id="GO:0004674">
    <property type="term" value="F:protein serine/threonine kinase activity"/>
    <property type="evidence" value="ECO:0007669"/>
    <property type="project" value="InterPro"/>
</dbReference>
<dbReference type="GO" id="GO:0010506">
    <property type="term" value="P:regulation of autophagy"/>
    <property type="evidence" value="ECO:0007669"/>
    <property type="project" value="InterPro"/>
</dbReference>
<dbReference type="Gene3D" id="1.10.510.10">
    <property type="entry name" value="Transferase(Phosphotransferase) domain 1"/>
    <property type="match status" value="1"/>
</dbReference>
<dbReference type="PROSITE" id="PS50011">
    <property type="entry name" value="PROTEIN_KINASE_DOM"/>
    <property type="match status" value="1"/>
</dbReference>
<organism evidence="3 4">
    <name type="scientific">Streblomastix strix</name>
    <dbReference type="NCBI Taxonomy" id="222440"/>
    <lineage>
        <taxon>Eukaryota</taxon>
        <taxon>Metamonada</taxon>
        <taxon>Preaxostyla</taxon>
        <taxon>Oxymonadida</taxon>
        <taxon>Streblomastigidae</taxon>
        <taxon>Streblomastix</taxon>
    </lineage>
</organism>
<feature type="non-terminal residue" evidence="3">
    <location>
        <position position="213"/>
    </location>
</feature>
<dbReference type="EMBL" id="SNRW01035563">
    <property type="protein sequence ID" value="KAA6354870.1"/>
    <property type="molecule type" value="Genomic_DNA"/>
</dbReference>
<dbReference type="PANTHER" id="PTHR24348">
    <property type="entry name" value="SERINE/THREONINE-PROTEIN KINASE UNC-51-RELATED"/>
    <property type="match status" value="1"/>
</dbReference>
<dbReference type="Proteomes" id="UP000324800">
    <property type="component" value="Unassembled WGS sequence"/>
</dbReference>
<dbReference type="AlphaFoldDB" id="A0A5J4TBE4"/>
<proteinExistence type="predicted"/>
<feature type="domain" description="Protein kinase" evidence="2">
    <location>
        <begin position="48"/>
        <end position="213"/>
    </location>
</feature>
<evidence type="ECO:0000256" key="1">
    <source>
        <dbReference type="SAM" id="MobiDB-lite"/>
    </source>
</evidence>
<dbReference type="InterPro" id="IPR000719">
    <property type="entry name" value="Prot_kinase_dom"/>
</dbReference>
<dbReference type="Pfam" id="PF00069">
    <property type="entry name" value="Pkinase"/>
    <property type="match status" value="1"/>
</dbReference>
<name>A0A5J4TBE4_9EUKA</name>
<dbReference type="PROSITE" id="PS00108">
    <property type="entry name" value="PROTEIN_KINASE_ST"/>
    <property type="match status" value="1"/>
</dbReference>
<comment type="caution">
    <text evidence="3">The sequence shown here is derived from an EMBL/GenBank/DDBJ whole genome shotgun (WGS) entry which is preliminary data.</text>
</comment>
<dbReference type="OrthoDB" id="2015071at2759"/>
<evidence type="ECO:0000313" key="4">
    <source>
        <dbReference type="Proteomes" id="UP000324800"/>
    </source>
</evidence>
<accession>A0A5J4TBE4</accession>
<dbReference type="InterPro" id="IPR045269">
    <property type="entry name" value="Atg1-like"/>
</dbReference>
<sequence length="213" mass="24296">TKFRIPSPPPKISPVSSVSPYSPQQLHHAFLSQRNVSEFNTTWKKSDFRKVQRLGKGSFGEVWLIEELSTNEQMAWKKMDYSTKEERKIADNEIKMVRDSYEIFHSSNSPFLHVIKPLGFFLNDSRNEAFLVLEYCSGGDLHSYIKDMISKGLEISDAKAFEIIGQVGSAIHQLHSHRIIHGDLKLSNVLLTSDFKVKLADFGLARVLRDGRT</sequence>
<feature type="compositionally biased region" description="Pro residues" evidence="1">
    <location>
        <begin position="1"/>
        <end position="12"/>
    </location>
</feature>
<dbReference type="InterPro" id="IPR008271">
    <property type="entry name" value="Ser/Thr_kinase_AS"/>
</dbReference>
<gene>
    <name evidence="3" type="ORF">EZS28_049603</name>
</gene>
<dbReference type="SMART" id="SM00220">
    <property type="entry name" value="S_TKc"/>
    <property type="match status" value="1"/>
</dbReference>
<dbReference type="SUPFAM" id="SSF56112">
    <property type="entry name" value="Protein kinase-like (PK-like)"/>
    <property type="match status" value="1"/>
</dbReference>
<dbReference type="GO" id="GO:0005524">
    <property type="term" value="F:ATP binding"/>
    <property type="evidence" value="ECO:0007669"/>
    <property type="project" value="InterPro"/>
</dbReference>
<protein>
    <submittedName>
        <fullName evidence="3">Putative Nek4 protein</fullName>
    </submittedName>
</protein>
<evidence type="ECO:0000313" key="3">
    <source>
        <dbReference type="EMBL" id="KAA6354870.1"/>
    </source>
</evidence>
<dbReference type="GO" id="GO:0005737">
    <property type="term" value="C:cytoplasm"/>
    <property type="evidence" value="ECO:0007669"/>
    <property type="project" value="TreeGrafter"/>
</dbReference>
<reference evidence="3 4" key="1">
    <citation type="submission" date="2019-03" db="EMBL/GenBank/DDBJ databases">
        <title>Single cell metagenomics reveals metabolic interactions within the superorganism composed of flagellate Streblomastix strix and complex community of Bacteroidetes bacteria on its surface.</title>
        <authorList>
            <person name="Treitli S.C."/>
            <person name="Kolisko M."/>
            <person name="Husnik F."/>
            <person name="Keeling P."/>
            <person name="Hampl V."/>
        </authorList>
    </citation>
    <scope>NUCLEOTIDE SEQUENCE [LARGE SCALE GENOMIC DNA]</scope>
    <source>
        <strain evidence="3">ST1C</strain>
    </source>
</reference>
<feature type="region of interest" description="Disordered" evidence="1">
    <location>
        <begin position="1"/>
        <end position="20"/>
    </location>
</feature>